<evidence type="ECO:0008006" key="4">
    <source>
        <dbReference type="Google" id="ProtNLM"/>
    </source>
</evidence>
<evidence type="ECO:0000313" key="3">
    <source>
        <dbReference type="Proteomes" id="UP000192353"/>
    </source>
</evidence>
<feature type="region of interest" description="Disordered" evidence="1">
    <location>
        <begin position="133"/>
        <end position="204"/>
    </location>
</feature>
<dbReference type="Pfam" id="PF05037">
    <property type="entry name" value="DUF669"/>
    <property type="match status" value="1"/>
</dbReference>
<gene>
    <name evidence="2" type="ORF">B6U37_04030</name>
</gene>
<reference evidence="2 3" key="1">
    <citation type="submission" date="2017-03" db="EMBL/GenBank/DDBJ databases">
        <title>Phylogenomics and comparative genomics of Lactobacillus salivarius, a mammalian gut commensal.</title>
        <authorList>
            <person name="Harris H.M."/>
        </authorList>
    </citation>
    <scope>NUCLEOTIDE SEQUENCE [LARGE SCALE GENOMIC DNA]</scope>
    <source>
        <strain evidence="2 3">AH4231</strain>
    </source>
</reference>
<sequence length="204" mass="22570">MSFGFTSDTSKVFGKMVEEAGSYNVKIMDSSVAKKSKTGKEMAVLDYEVLDGKYAGGAIKWHNIVWDESSEEAMQLSLKKFNTLTAALGFPDGTNFNMTLERFVNGIKGKQLNITVDWEEGNNGNYHLTVKTQQELKEKSEPNGVFRPSNGTKKAAETSTNPFGNSNQSKQEATNPFEQTTLENTDPFAKNSTTIDIPDKDLPF</sequence>
<evidence type="ECO:0000256" key="1">
    <source>
        <dbReference type="SAM" id="MobiDB-lite"/>
    </source>
</evidence>
<evidence type="ECO:0000313" key="2">
    <source>
        <dbReference type="EMBL" id="OQR25521.1"/>
    </source>
</evidence>
<dbReference type="Proteomes" id="UP000192353">
    <property type="component" value="Unassembled WGS sequence"/>
</dbReference>
<dbReference type="InterPro" id="IPR007731">
    <property type="entry name" value="DUF669"/>
</dbReference>
<dbReference type="AlphaFoldDB" id="A0A1V9U7G2"/>
<dbReference type="EMBL" id="NBEY01000033">
    <property type="protein sequence ID" value="OQR25521.1"/>
    <property type="molecule type" value="Genomic_DNA"/>
</dbReference>
<proteinExistence type="predicted"/>
<feature type="compositionally biased region" description="Polar residues" evidence="1">
    <location>
        <begin position="149"/>
        <end position="195"/>
    </location>
</feature>
<accession>A0A1V9U7G2</accession>
<dbReference type="RefSeq" id="WP_081515745.1">
    <property type="nucleotide sequence ID" value="NZ_NBEY01000033.1"/>
</dbReference>
<protein>
    <recommendedName>
        <fullName evidence="4">DUF669 domain-containing protein</fullName>
    </recommendedName>
</protein>
<name>A0A1V9U7G2_9LACO</name>
<organism evidence="2 3">
    <name type="scientific">Ligilactobacillus salivarius</name>
    <dbReference type="NCBI Taxonomy" id="1624"/>
    <lineage>
        <taxon>Bacteria</taxon>
        <taxon>Bacillati</taxon>
        <taxon>Bacillota</taxon>
        <taxon>Bacilli</taxon>
        <taxon>Lactobacillales</taxon>
        <taxon>Lactobacillaceae</taxon>
        <taxon>Ligilactobacillus</taxon>
    </lineage>
</organism>
<comment type="caution">
    <text evidence="2">The sequence shown here is derived from an EMBL/GenBank/DDBJ whole genome shotgun (WGS) entry which is preliminary data.</text>
</comment>